<dbReference type="AlphaFoldDB" id="A0A4Y2QSI0"/>
<name>A0A4Y2QSI0_ARAVE</name>
<protein>
    <submittedName>
        <fullName evidence="2">Uncharacterized protein</fullName>
    </submittedName>
</protein>
<accession>A0A4Y2QSI0</accession>
<feature type="compositionally biased region" description="Basic and acidic residues" evidence="1">
    <location>
        <begin position="225"/>
        <end position="239"/>
    </location>
</feature>
<gene>
    <name evidence="2" type="ORF">AVEN_218085_1</name>
</gene>
<dbReference type="OrthoDB" id="6430397at2759"/>
<sequence length="246" mass="28535">MSQRMALVPSDILANYYTSQKKPEIRLEADIVDLLNRDQQLPDDMKVKLLGQLITRYQKTVHQPPEPIRVSISDDKPANIEERNAIANHVTEPIMNDILASVPSTFAKFVPAIVEKLKIRNYSWNELGELTYNNTPFRGSKIVDLFSYLMRNISKKQPPTHFDEFLHALQEINIPTSWIANQLVLSRIQTTSRQEENDLSNSAGSVRKLKHRRKSKKSKSILSSEEEKSPEWRRSESRKPTKWHQF</sequence>
<keyword evidence="3" id="KW-1185">Reference proteome</keyword>
<feature type="region of interest" description="Disordered" evidence="1">
    <location>
        <begin position="194"/>
        <end position="246"/>
    </location>
</feature>
<reference evidence="2 3" key="1">
    <citation type="journal article" date="2019" name="Sci. Rep.">
        <title>Orb-weaving spider Araneus ventricosus genome elucidates the spidroin gene catalogue.</title>
        <authorList>
            <person name="Kono N."/>
            <person name="Nakamura H."/>
            <person name="Ohtoshi R."/>
            <person name="Moran D.A.P."/>
            <person name="Shinohara A."/>
            <person name="Yoshida Y."/>
            <person name="Fujiwara M."/>
            <person name="Mori M."/>
            <person name="Tomita M."/>
            <person name="Arakawa K."/>
        </authorList>
    </citation>
    <scope>NUCLEOTIDE SEQUENCE [LARGE SCALE GENOMIC DNA]</scope>
</reference>
<evidence type="ECO:0000313" key="2">
    <source>
        <dbReference type="EMBL" id="GBN66248.1"/>
    </source>
</evidence>
<dbReference type="Proteomes" id="UP000499080">
    <property type="component" value="Unassembled WGS sequence"/>
</dbReference>
<proteinExistence type="predicted"/>
<feature type="compositionally biased region" description="Basic residues" evidence="1">
    <location>
        <begin position="207"/>
        <end position="219"/>
    </location>
</feature>
<evidence type="ECO:0000256" key="1">
    <source>
        <dbReference type="SAM" id="MobiDB-lite"/>
    </source>
</evidence>
<evidence type="ECO:0000313" key="3">
    <source>
        <dbReference type="Proteomes" id="UP000499080"/>
    </source>
</evidence>
<dbReference type="EMBL" id="BGPR01014681">
    <property type="protein sequence ID" value="GBN66248.1"/>
    <property type="molecule type" value="Genomic_DNA"/>
</dbReference>
<organism evidence="2 3">
    <name type="scientific">Araneus ventricosus</name>
    <name type="common">Orbweaver spider</name>
    <name type="synonym">Epeira ventricosa</name>
    <dbReference type="NCBI Taxonomy" id="182803"/>
    <lineage>
        <taxon>Eukaryota</taxon>
        <taxon>Metazoa</taxon>
        <taxon>Ecdysozoa</taxon>
        <taxon>Arthropoda</taxon>
        <taxon>Chelicerata</taxon>
        <taxon>Arachnida</taxon>
        <taxon>Araneae</taxon>
        <taxon>Araneomorphae</taxon>
        <taxon>Entelegynae</taxon>
        <taxon>Araneoidea</taxon>
        <taxon>Araneidae</taxon>
        <taxon>Araneus</taxon>
    </lineage>
</organism>
<comment type="caution">
    <text evidence="2">The sequence shown here is derived from an EMBL/GenBank/DDBJ whole genome shotgun (WGS) entry which is preliminary data.</text>
</comment>